<dbReference type="InterPro" id="IPR005877">
    <property type="entry name" value="YSIRK_signal_dom"/>
</dbReference>
<feature type="domain" description="Long Rib" evidence="4">
    <location>
        <begin position="837"/>
        <end position="928"/>
    </location>
</feature>
<keyword evidence="6" id="KW-1185">Reference proteome</keyword>
<feature type="compositionally biased region" description="Polar residues" evidence="2">
    <location>
        <begin position="82"/>
        <end position="92"/>
    </location>
</feature>
<evidence type="ECO:0000259" key="4">
    <source>
        <dbReference type="Pfam" id="PF18957"/>
    </source>
</evidence>
<dbReference type="Proteomes" id="UP001209553">
    <property type="component" value="Unassembled WGS sequence"/>
</dbReference>
<dbReference type="EMBL" id="JAOPKZ010000009">
    <property type="protein sequence ID" value="MCU5746246.1"/>
    <property type="molecule type" value="Genomic_DNA"/>
</dbReference>
<feature type="compositionally biased region" description="Polar residues" evidence="2">
    <location>
        <begin position="1120"/>
        <end position="1129"/>
    </location>
</feature>
<feature type="compositionally biased region" description="Basic and acidic residues" evidence="2">
    <location>
        <begin position="197"/>
        <end position="221"/>
    </location>
</feature>
<gene>
    <name evidence="5" type="ORF">N9R04_05865</name>
</gene>
<dbReference type="Pfam" id="PF18957">
    <property type="entry name" value="RibLong"/>
    <property type="match status" value="9"/>
</dbReference>
<evidence type="ECO:0000259" key="3">
    <source>
        <dbReference type="Pfam" id="PF04650"/>
    </source>
</evidence>
<feature type="non-terminal residue" evidence="5">
    <location>
        <position position="1406"/>
    </location>
</feature>
<feature type="region of interest" description="Disordered" evidence="2">
    <location>
        <begin position="1055"/>
        <end position="1096"/>
    </location>
</feature>
<protein>
    <submittedName>
        <fullName evidence="5">YPDG domain-containing protein</fullName>
    </submittedName>
</protein>
<feature type="region of interest" description="Disordered" evidence="2">
    <location>
        <begin position="47"/>
        <end position="222"/>
    </location>
</feature>
<feature type="region of interest" description="Disordered" evidence="2">
    <location>
        <begin position="642"/>
        <end position="692"/>
    </location>
</feature>
<dbReference type="NCBIfam" id="NF038186">
    <property type="entry name" value="YPDG_rpt"/>
    <property type="match status" value="9"/>
</dbReference>
<feature type="domain" description="Long Rib" evidence="4">
    <location>
        <begin position="1029"/>
        <end position="1121"/>
    </location>
</feature>
<feature type="compositionally biased region" description="Low complexity" evidence="2">
    <location>
        <begin position="866"/>
        <end position="884"/>
    </location>
</feature>
<reference evidence="5 6" key="1">
    <citation type="journal article" date="2023" name="Int. J. Syst. Evol. Microbiol.">
        <title>Streptococcus sciuri sp. nov., Staphylococcus marylandisciuri sp. nov. and Staphylococcus americanisciuri sp. nov., isolated from faeces of eastern grey squirrel (Sciurus carolinensis).</title>
        <authorList>
            <person name="Volokhov D.V."/>
            <person name="Zagorodnyaya T.A."/>
            <person name="Furtak V.A."/>
            <person name="Nattanmai G."/>
            <person name="Randall L."/>
            <person name="Jose S."/>
            <person name="Gao Y."/>
            <person name="Eisenberg T."/>
            <person name="Delmonte P."/>
            <person name="Blom J."/>
            <person name="Mitchell K.K."/>
        </authorList>
    </citation>
    <scope>NUCLEOTIDE SEQUENCE [LARGE SCALE GENOMIC DNA]</scope>
    <source>
        <strain evidence="5 6">SQ8-PEA</strain>
    </source>
</reference>
<feature type="region of interest" description="Disordered" evidence="2">
    <location>
        <begin position="729"/>
        <end position="788"/>
    </location>
</feature>
<evidence type="ECO:0000313" key="6">
    <source>
        <dbReference type="Proteomes" id="UP001209553"/>
    </source>
</evidence>
<keyword evidence="1" id="KW-0732">Signal</keyword>
<feature type="region of interest" description="Disordered" evidence="2">
    <location>
        <begin position="1120"/>
        <end position="1406"/>
    </location>
</feature>
<dbReference type="Pfam" id="PF04650">
    <property type="entry name" value="YSIRK_signal"/>
    <property type="match status" value="1"/>
</dbReference>
<dbReference type="Gene3D" id="2.60.120.200">
    <property type="match status" value="1"/>
</dbReference>
<organism evidence="5 6">
    <name type="scientific">Staphylococcus marylandisciuri</name>
    <dbReference type="NCBI Taxonomy" id="2981529"/>
    <lineage>
        <taxon>Bacteria</taxon>
        <taxon>Bacillati</taxon>
        <taxon>Bacillota</taxon>
        <taxon>Bacilli</taxon>
        <taxon>Bacillales</taxon>
        <taxon>Staphylococcaceae</taxon>
        <taxon>Staphylococcus</taxon>
    </lineage>
</organism>
<feature type="compositionally biased region" description="Polar residues" evidence="2">
    <location>
        <begin position="729"/>
        <end position="742"/>
    </location>
</feature>
<feature type="compositionally biased region" description="Polar residues" evidence="2">
    <location>
        <begin position="1204"/>
        <end position="1225"/>
    </location>
</feature>
<dbReference type="NCBIfam" id="TIGR01168">
    <property type="entry name" value="YSIRK_signal"/>
    <property type="match status" value="1"/>
</dbReference>
<feature type="region of interest" description="Disordered" evidence="2">
    <location>
        <begin position="576"/>
        <end position="595"/>
    </location>
</feature>
<feature type="domain" description="Long Rib" evidence="4">
    <location>
        <begin position="1221"/>
        <end position="1313"/>
    </location>
</feature>
<feature type="compositionally biased region" description="Basic and acidic residues" evidence="2">
    <location>
        <begin position="112"/>
        <end position="168"/>
    </location>
</feature>
<dbReference type="Pfam" id="PF18483">
    <property type="entry name" value="Lectin_L-type_dom"/>
    <property type="match status" value="1"/>
</dbReference>
<feature type="compositionally biased region" description="Polar residues" evidence="2">
    <location>
        <begin position="1302"/>
        <end position="1321"/>
    </location>
</feature>
<feature type="domain" description="Long Rib" evidence="4">
    <location>
        <begin position="933"/>
        <end position="1024"/>
    </location>
</feature>
<feature type="compositionally biased region" description="Polar residues" evidence="2">
    <location>
        <begin position="1082"/>
        <end position="1096"/>
    </location>
</feature>
<evidence type="ECO:0000256" key="1">
    <source>
        <dbReference type="ARBA" id="ARBA00022729"/>
    </source>
</evidence>
<feature type="domain" description="Long Rib" evidence="4">
    <location>
        <begin position="1317"/>
        <end position="1405"/>
    </location>
</feature>
<feature type="region of interest" description="Disordered" evidence="2">
    <location>
        <begin position="837"/>
        <end position="884"/>
    </location>
</feature>
<dbReference type="RefSeq" id="WP_262855791.1">
    <property type="nucleotide sequence ID" value="NZ_JAOPKZ010000009.1"/>
</dbReference>
<evidence type="ECO:0000256" key="2">
    <source>
        <dbReference type="SAM" id="MobiDB-lite"/>
    </source>
</evidence>
<feature type="domain" description="YSIRK Gram-positive signal peptide" evidence="3">
    <location>
        <begin position="15"/>
        <end position="40"/>
    </location>
</feature>
<proteinExistence type="predicted"/>
<evidence type="ECO:0000313" key="5">
    <source>
        <dbReference type="EMBL" id="MCU5746246.1"/>
    </source>
</evidence>
<name>A0ABT2QQJ3_9STAP</name>
<comment type="caution">
    <text evidence="5">The sequence shown here is derived from an EMBL/GenBank/DDBJ whole genome shotgun (WGS) entry which is preliminary data.</text>
</comment>
<feature type="domain" description="Long Rib" evidence="4">
    <location>
        <begin position="549"/>
        <end position="640"/>
    </location>
</feature>
<feature type="domain" description="Long Rib" evidence="4">
    <location>
        <begin position="645"/>
        <end position="737"/>
    </location>
</feature>
<dbReference type="InterPro" id="IPR044055">
    <property type="entry name" value="RibLong"/>
</dbReference>
<feature type="domain" description="Long Rib" evidence="4">
    <location>
        <begin position="741"/>
        <end position="832"/>
    </location>
</feature>
<sequence length="1406" mass="150667">MNNKKRKRRLDFLPNRQNRYSIRRFTVGTASILIGATLIFGANSEARAAEENKENSSQPVGNKDKDERTTEDDSSDETQSTPLTSETTSQDPQTDKVQTDAESSEESQSQDITEHERNKTNGDNEKQVDDRKEVTQDSDKPKEDSEELKTDSAKDKQTTTSEEVKEEASSSEDSSVTQDDSVKDKKDNQANSLESQNKTEKELSQSSNNKEDETTKQKTADARSVAADLYAEATGVSSSEAQAAVKDLDVDKASTAEVEKAVLYKALKDYSDARNQQPKATTSYTGFRRVENGPVFRAAQGNLKRVNGLDSAYTMLGAPRHDSFYVGNNEYVDTYSLALKAGSKTGFLLKDKISFNKDFTFTYDIGNNYQGNTSNADGWGFMFAENNISDFSRLGGITAAKGLPNAAGFKIDTMYNLATDKGFMKPGQNLEGYGSFVKNDASGNSQNVGEHKSFNYANKFQRQTGVGKNIDGANLNPITLRYSASTGTLTVNYLNNTWSTDIATLGIDRNKEYNYAVTSTMDPSLHSESVFNIAIDSAVSEYGPAALEADEHAPGYNDITTKPGVTVEVPQTKDTALPSGTTFEGPATPPAGWTVNVDRNTGKVTATPPANAEPNTRVSIPVTINYPDHSTDRANVNVTVLPTDAQANDPGYEDKKTKPGVPVESPQTRDKDLPSGTTFEGPATPPAGWTVNVDRNTGKVTATPPADAKPNTKVEIIVKVHYPDKSIDTPNVHITVTPNDAQANDPGYEDKSTKPGVPVESPQTRDKDLPTGTTFEGPATPPAGWTVTVDRNTGKVTATPPSNAKPGLKVDIPVTVRYPDETTDRANVIVTVLPTDAYENDPGYEDKSTKPGVPVESPQTRDKDLPTGTTFEGPTTPPTGWTVTVDRNTGKVIATPPEDAAAGTKVDIPVTVRYPDKSIDTPNVHITVIPTDAQVNDPGYEGQSTKPGVPVVVEQTDDSELPTGTTFEGPATPPAGWTVTVDRNTGAVTATPPVNARPGTRVTIPVTVRYPDKSIDTPNAYIRVVPNDAQEYNPGYEDKSTKPGVAVEVPQTNEDELPTGTRFEEPTNPPAGWTVKVDPDTGTVTATPPENAEPNTRVTIPVTVRYPDDSTDTANVHITVTPNDAQSNDPGYDDQSTKPGVAVEVPQTKDGELPSGTRFKEPANPPEGWTVKVDPNSGKVTATPPKEAAPGTKVDIPVTVNYPDGSTDTPNVHITVTPNDAQSNDPGYEDQSTKPGIPVEVPQTKDGELPSGTTFEGPKDVPTGWTVKVDPNTGKVTATPPKEAAPGTKVDIPVTVRYPDGSTDTPNVHITVTPNDAQSNDPGYEDQSTKPGTPVEVPQTKDGELPSGTTFEGPKDVPTGWKVNVDPNTGKVTATPPKEAAPGTKVDIPVTVRYPDGSTDTPNVHI</sequence>
<accession>A0ABT2QQJ3</accession>
<feature type="domain" description="Long Rib" evidence="4">
    <location>
        <begin position="1125"/>
        <end position="1217"/>
    </location>
</feature>